<reference evidence="2" key="1">
    <citation type="submission" date="2020-07" db="EMBL/GenBank/DDBJ databases">
        <authorList>
            <person name="Partida-Martinez L."/>
            <person name="Huntemann M."/>
            <person name="Clum A."/>
            <person name="Wang J."/>
            <person name="Palaniappan K."/>
            <person name="Ritter S."/>
            <person name="Chen I.-M."/>
            <person name="Stamatis D."/>
            <person name="Reddy T."/>
            <person name="O'Malley R."/>
            <person name="Daum C."/>
            <person name="Shapiro N."/>
            <person name="Ivanova N."/>
            <person name="Kyrpides N."/>
            <person name="Woyke T."/>
        </authorList>
    </citation>
    <scope>NUCLEOTIDE SEQUENCE [LARGE SCALE GENOMIC DNA]</scope>
    <source>
        <strain evidence="2">AT2.8</strain>
    </source>
</reference>
<name>A0A852TAY1_9BACI</name>
<evidence type="ECO:0000313" key="1">
    <source>
        <dbReference type="EMBL" id="NYE05930.1"/>
    </source>
</evidence>
<dbReference type="Proteomes" id="UP000548423">
    <property type="component" value="Unassembled WGS sequence"/>
</dbReference>
<sequence length="45" mass="4971">MKRLLIALFIALVLFCATGGLERLASDVKTQEPEVTQEIHSVESL</sequence>
<dbReference type="AlphaFoldDB" id="A0A852TAY1"/>
<comment type="caution">
    <text evidence="1">The sequence shown here is derived from an EMBL/GenBank/DDBJ whole genome shotgun (WGS) entry which is preliminary data.</text>
</comment>
<accession>A0A852TAY1</accession>
<proteinExistence type="predicted"/>
<organism evidence="1 2">
    <name type="scientific">Neobacillus niacini</name>
    <dbReference type="NCBI Taxonomy" id="86668"/>
    <lineage>
        <taxon>Bacteria</taxon>
        <taxon>Bacillati</taxon>
        <taxon>Bacillota</taxon>
        <taxon>Bacilli</taxon>
        <taxon>Bacillales</taxon>
        <taxon>Bacillaceae</taxon>
        <taxon>Neobacillus</taxon>
    </lineage>
</organism>
<reference evidence="2" key="2">
    <citation type="submission" date="2020-08" db="EMBL/GenBank/DDBJ databases">
        <title>The Agave Microbiome: Exploring the role of microbial communities in plant adaptations to desert environments.</title>
        <authorList>
            <person name="Partida-Martinez L.P."/>
        </authorList>
    </citation>
    <scope>NUCLEOTIDE SEQUENCE [LARGE SCALE GENOMIC DNA]</scope>
    <source>
        <strain evidence="2">AT2.8</strain>
    </source>
</reference>
<gene>
    <name evidence="1" type="ORF">F4694_002705</name>
</gene>
<protein>
    <submittedName>
        <fullName evidence="1">Uncharacterized protein</fullName>
    </submittedName>
</protein>
<evidence type="ECO:0000313" key="2">
    <source>
        <dbReference type="Proteomes" id="UP000548423"/>
    </source>
</evidence>
<dbReference type="EMBL" id="JACCBX010000005">
    <property type="protein sequence ID" value="NYE05930.1"/>
    <property type="molecule type" value="Genomic_DNA"/>
</dbReference>